<reference evidence="2 4" key="2">
    <citation type="submission" date="2016-11" db="EMBL/GenBank/DDBJ databases">
        <authorList>
            <person name="Varghese N."/>
            <person name="Submissions S."/>
        </authorList>
    </citation>
    <scope>NUCLEOTIDE SEQUENCE [LARGE SCALE GENOMIC DNA]</scope>
    <source>
        <strain evidence="2 4">DSM 7308</strain>
    </source>
</reference>
<dbReference type="STRING" id="1121328.JWYL7_0908"/>
<dbReference type="Pfam" id="PF06207">
    <property type="entry name" value="DUF1002"/>
    <property type="match status" value="1"/>
</dbReference>
<dbReference type="EMBL" id="FRBG01000005">
    <property type="protein sequence ID" value="SHK81000.1"/>
    <property type="molecule type" value="Genomic_DNA"/>
</dbReference>
<keyword evidence="4" id="KW-1185">Reference proteome</keyword>
<evidence type="ECO:0000313" key="3">
    <source>
        <dbReference type="Proteomes" id="UP000092605"/>
    </source>
</evidence>
<dbReference type="EMBL" id="LSFY01000001">
    <property type="protein sequence ID" value="KXZ39833.1"/>
    <property type="molecule type" value="Genomic_DNA"/>
</dbReference>
<name>A0A150FQE9_CLOPD</name>
<proteinExistence type="predicted"/>
<evidence type="ECO:0000313" key="4">
    <source>
        <dbReference type="Proteomes" id="UP000323392"/>
    </source>
</evidence>
<organism evidence="1 3">
    <name type="scientific">Alkalithermobacter thermoalcaliphilus JW-YL-7 = DSM 7308</name>
    <dbReference type="NCBI Taxonomy" id="1121328"/>
    <lineage>
        <taxon>Bacteria</taxon>
        <taxon>Bacillati</taxon>
        <taxon>Bacillota</taxon>
        <taxon>Clostridia</taxon>
        <taxon>Peptostreptococcales</taxon>
        <taxon>Tepidibacteraceae</taxon>
        <taxon>Alkalithermobacter</taxon>
    </lineage>
</organism>
<evidence type="ECO:0000313" key="2">
    <source>
        <dbReference type="EMBL" id="SHK81000.1"/>
    </source>
</evidence>
<dbReference type="PATRIC" id="fig|1121328.3.peg.914"/>
<dbReference type="Proteomes" id="UP000092605">
    <property type="component" value="Unassembled WGS sequence"/>
</dbReference>
<accession>A0A150FQE9</accession>
<dbReference type="RefSeq" id="WP_066069679.1">
    <property type="nucleotide sequence ID" value="NZ_FRBG01000005.1"/>
</dbReference>
<dbReference type="Proteomes" id="UP000323392">
    <property type="component" value="Unassembled WGS sequence"/>
</dbReference>
<dbReference type="AlphaFoldDB" id="A0A150FQE9"/>
<evidence type="ECO:0000313" key="1">
    <source>
        <dbReference type="EMBL" id="KXZ39833.1"/>
    </source>
</evidence>
<sequence length="285" mass="31276" precursor="true">MKKSILIITLAFVLNLTLLGYADNFKVVTLGNDLRDDQRQKMLDIFNVTEDDAEIITITNQEERSYLSGIAPESQIGSRAISSAYVEPLPEGSGLDVKTLNLTWVTEDMISNALITAGINDAKVIAAAPFKVSGTAALTGIIKGFEKATGKKLDSNAKEAANREIITTGELGEIVGKDKAVQFINDIKKEVVENKITNPDDIRTIIRKIANHYDINLSEDQINKIVDLMKRISGLNLDVTTISNQIKNIGNKLSNVIENNDEVKSIIGKLLELIKSILKRINITV</sequence>
<reference evidence="1 3" key="1">
    <citation type="submission" date="2016-02" db="EMBL/GenBank/DDBJ databases">
        <title>Draft genome sequence for Clostridium paradoxum JW-YL-7.</title>
        <authorList>
            <person name="Utturkar S.M."/>
            <person name="Lancaster A."/>
            <person name="Poole F.L."/>
            <person name="Adams M.W."/>
            <person name="Brown S.D."/>
        </authorList>
    </citation>
    <scope>NUCLEOTIDE SEQUENCE [LARGE SCALE GENOMIC DNA]</scope>
    <source>
        <strain evidence="1 3">JW-YL-7</strain>
    </source>
</reference>
<protein>
    <submittedName>
        <fullName evidence="2">Uncharacterized protein YpuA, DUF1002 family</fullName>
    </submittedName>
</protein>
<dbReference type="OrthoDB" id="9810153at2"/>
<gene>
    <name evidence="1" type="ORF">JWYL7_0908</name>
    <name evidence="2" type="ORF">SAMN05661008_00946</name>
</gene>
<dbReference type="InterPro" id="IPR009343">
    <property type="entry name" value="DUF1002"/>
</dbReference>
<comment type="caution">
    <text evidence="1">The sequence shown here is derived from an EMBL/GenBank/DDBJ whole genome shotgun (WGS) entry which is preliminary data.</text>
</comment>